<reference evidence="1" key="2">
    <citation type="submission" date="2023-02" db="EMBL/GenBank/DDBJ databases">
        <authorList>
            <consortium name="DOE Joint Genome Institute"/>
            <person name="Mondo S.J."/>
            <person name="Chang Y."/>
            <person name="Wang Y."/>
            <person name="Ahrendt S."/>
            <person name="Andreopoulos W."/>
            <person name="Barry K."/>
            <person name="Beard J."/>
            <person name="Benny G.L."/>
            <person name="Blankenship S."/>
            <person name="Bonito G."/>
            <person name="Cuomo C."/>
            <person name="Desiro A."/>
            <person name="Gervers K.A."/>
            <person name="Hundley H."/>
            <person name="Kuo A."/>
            <person name="LaButti K."/>
            <person name="Lang B.F."/>
            <person name="Lipzen A."/>
            <person name="O'Donnell K."/>
            <person name="Pangilinan J."/>
            <person name="Reynolds N."/>
            <person name="Sandor L."/>
            <person name="Smith M.W."/>
            <person name="Tsang A."/>
            <person name="Grigoriev I.V."/>
            <person name="Stajich J.E."/>
            <person name="Spatafora J.W."/>
        </authorList>
    </citation>
    <scope>NUCLEOTIDE SEQUENCE</scope>
    <source>
        <strain evidence="1">RSA 2281</strain>
    </source>
</reference>
<evidence type="ECO:0000313" key="2">
    <source>
        <dbReference type="Proteomes" id="UP001209540"/>
    </source>
</evidence>
<keyword evidence="2" id="KW-1185">Reference proteome</keyword>
<reference evidence="1" key="1">
    <citation type="journal article" date="2022" name="IScience">
        <title>Evolution of zygomycete secretomes and the origins of terrestrial fungal ecologies.</title>
        <authorList>
            <person name="Chang Y."/>
            <person name="Wang Y."/>
            <person name="Mondo S."/>
            <person name="Ahrendt S."/>
            <person name="Andreopoulos W."/>
            <person name="Barry K."/>
            <person name="Beard J."/>
            <person name="Benny G.L."/>
            <person name="Blankenship S."/>
            <person name="Bonito G."/>
            <person name="Cuomo C."/>
            <person name="Desiro A."/>
            <person name="Gervers K.A."/>
            <person name="Hundley H."/>
            <person name="Kuo A."/>
            <person name="LaButti K."/>
            <person name="Lang B.F."/>
            <person name="Lipzen A."/>
            <person name="O'Donnell K."/>
            <person name="Pangilinan J."/>
            <person name="Reynolds N."/>
            <person name="Sandor L."/>
            <person name="Smith M.E."/>
            <person name="Tsang A."/>
            <person name="Grigoriev I.V."/>
            <person name="Stajich J.E."/>
            <person name="Spatafora J.W."/>
        </authorList>
    </citation>
    <scope>NUCLEOTIDE SEQUENCE</scope>
    <source>
        <strain evidence="1">RSA 2281</strain>
    </source>
</reference>
<accession>A0AAD5KYI5</accession>
<proteinExistence type="predicted"/>
<organism evidence="1 2">
    <name type="scientific">Phascolomyces articulosus</name>
    <dbReference type="NCBI Taxonomy" id="60185"/>
    <lineage>
        <taxon>Eukaryota</taxon>
        <taxon>Fungi</taxon>
        <taxon>Fungi incertae sedis</taxon>
        <taxon>Mucoromycota</taxon>
        <taxon>Mucoromycotina</taxon>
        <taxon>Mucoromycetes</taxon>
        <taxon>Mucorales</taxon>
        <taxon>Lichtheimiaceae</taxon>
        <taxon>Phascolomyces</taxon>
    </lineage>
</organism>
<dbReference type="AlphaFoldDB" id="A0AAD5KYI5"/>
<sequence length="140" mass="15846">MTIITDVSGSNTKSTMTIQATHGALFNILPFDIQFNTFSRFSKTECLQCMQIYIGYQQITPFLLQTAPTIKHLALEEILKNQTGTIPINKNWSFISRSFYAPQLCSLILGGIPYDNIGTLMNMLVDMKFGNDYHRKPNLS</sequence>
<comment type="caution">
    <text evidence="1">The sequence shown here is derived from an EMBL/GenBank/DDBJ whole genome shotgun (WGS) entry which is preliminary data.</text>
</comment>
<evidence type="ECO:0000313" key="1">
    <source>
        <dbReference type="EMBL" id="KAI9278372.1"/>
    </source>
</evidence>
<gene>
    <name evidence="1" type="ORF">BDA99DRAFT_531133</name>
</gene>
<dbReference type="EMBL" id="JAIXMP010000001">
    <property type="protein sequence ID" value="KAI9278372.1"/>
    <property type="molecule type" value="Genomic_DNA"/>
</dbReference>
<name>A0AAD5KYI5_9FUNG</name>
<protein>
    <submittedName>
        <fullName evidence="1">Uncharacterized protein</fullName>
    </submittedName>
</protein>
<dbReference type="Proteomes" id="UP001209540">
    <property type="component" value="Unassembled WGS sequence"/>
</dbReference>